<comment type="caution">
    <text evidence="8">The sequence shown here is derived from an EMBL/GenBank/DDBJ whole genome shotgun (WGS) entry which is preliminary data.</text>
</comment>
<keyword evidence="9" id="KW-1185">Reference proteome</keyword>
<dbReference type="GO" id="GO:0016779">
    <property type="term" value="F:nucleotidyltransferase activity"/>
    <property type="evidence" value="ECO:0007669"/>
    <property type="project" value="UniProtKB-UniRule"/>
</dbReference>
<dbReference type="InterPro" id="IPR029494">
    <property type="entry name" value="DarT"/>
</dbReference>
<keyword evidence="1 6" id="KW-1277">Toxin-antitoxin system</keyword>
<dbReference type="Pfam" id="PF14487">
    <property type="entry name" value="DarT"/>
    <property type="match status" value="1"/>
</dbReference>
<evidence type="ECO:0000256" key="4">
    <source>
        <dbReference type="ARBA" id="ARBA00022695"/>
    </source>
</evidence>
<feature type="active site" evidence="6">
    <location>
        <position position="163"/>
    </location>
</feature>
<dbReference type="EMBL" id="JAFMYU010000030">
    <property type="protein sequence ID" value="MBO0934329.1"/>
    <property type="molecule type" value="Genomic_DNA"/>
</dbReference>
<sequence length="207" mass="23504">MDLHKVFLYRMMHIENIAHVFVHGLTHRNSTHRNPVFIPIGDGQLIGKRADYLLSDQTRLGDYTPFYFGPRMPMLYVIQHGFSGVTAVSPEKIVYCISSVGDVTACESVSFLFTDGHAFNGLSSCFTADRINEVNQLIDWKAIRSKYWQDENDLDLKRRMEAEFLLMGDLPASAIRGYVVYNLAAATTLVELGIAPEKVIVKPEYYF</sequence>
<dbReference type="GO" id="GO:0003677">
    <property type="term" value="F:DNA binding"/>
    <property type="evidence" value="ECO:0007669"/>
    <property type="project" value="UniProtKB-UniRule"/>
</dbReference>
<protein>
    <submittedName>
        <fullName evidence="8">DUF4433 domain-containing protein</fullName>
    </submittedName>
</protein>
<evidence type="ECO:0000256" key="2">
    <source>
        <dbReference type="ARBA" id="ARBA00022676"/>
    </source>
</evidence>
<evidence type="ECO:0000256" key="3">
    <source>
        <dbReference type="ARBA" id="ARBA00022679"/>
    </source>
</evidence>
<name>A0A939K0L9_9BACT</name>
<keyword evidence="5 6" id="KW-0238">DNA-binding</keyword>
<evidence type="ECO:0000259" key="7">
    <source>
        <dbReference type="PROSITE" id="PS52018"/>
    </source>
</evidence>
<feature type="binding site" evidence="6">
    <location>
        <position position="49"/>
    </location>
    <ligand>
        <name>NAD(+)</name>
        <dbReference type="ChEBI" id="CHEBI:57540"/>
    </ligand>
</feature>
<feature type="domain" description="DarT" evidence="7">
    <location>
        <begin position="6"/>
        <end position="207"/>
    </location>
</feature>
<evidence type="ECO:0000256" key="5">
    <source>
        <dbReference type="ARBA" id="ARBA00023125"/>
    </source>
</evidence>
<dbReference type="PROSITE" id="PS52018">
    <property type="entry name" value="DART"/>
    <property type="match status" value="1"/>
</dbReference>
<organism evidence="8 9">
    <name type="scientific">Fibrella aquatilis</name>
    <dbReference type="NCBI Taxonomy" id="2817059"/>
    <lineage>
        <taxon>Bacteria</taxon>
        <taxon>Pseudomonadati</taxon>
        <taxon>Bacteroidota</taxon>
        <taxon>Cytophagia</taxon>
        <taxon>Cytophagales</taxon>
        <taxon>Spirosomataceae</taxon>
        <taxon>Fibrella</taxon>
    </lineage>
</organism>
<reference evidence="8 9" key="1">
    <citation type="submission" date="2021-03" db="EMBL/GenBank/DDBJ databases">
        <title>Fibrella sp. HMF5036 genome sequencing and assembly.</title>
        <authorList>
            <person name="Kang H."/>
            <person name="Kim H."/>
            <person name="Bae S."/>
            <person name="Joh K."/>
        </authorList>
    </citation>
    <scope>NUCLEOTIDE SEQUENCE [LARGE SCALE GENOMIC DNA]</scope>
    <source>
        <strain evidence="8 9">HMF5036</strain>
    </source>
</reference>
<comment type="caution">
    <text evidence="6">Lacks conserved residue(s) required for the propagation of feature annotation.</text>
</comment>
<keyword evidence="3 6" id="KW-0808">Transferase</keyword>
<dbReference type="Proteomes" id="UP000664795">
    <property type="component" value="Unassembled WGS sequence"/>
</dbReference>
<evidence type="ECO:0000313" key="8">
    <source>
        <dbReference type="EMBL" id="MBO0934329.1"/>
    </source>
</evidence>
<feature type="active site" description="Proton acceptor" evidence="6">
    <location>
        <position position="49"/>
    </location>
</feature>
<dbReference type="AlphaFoldDB" id="A0A939K0L9"/>
<evidence type="ECO:0000256" key="1">
    <source>
        <dbReference type="ARBA" id="ARBA00022649"/>
    </source>
</evidence>
<comment type="similarity">
    <text evidence="6">Belongs to the DarT ADP-ribosyltransferase family.</text>
</comment>
<accession>A0A939K0L9</accession>
<keyword evidence="4 6" id="KW-0548">Nucleotidyltransferase</keyword>
<evidence type="ECO:0000313" key="9">
    <source>
        <dbReference type="Proteomes" id="UP000664795"/>
    </source>
</evidence>
<keyword evidence="2 6" id="KW-0328">Glycosyltransferase</keyword>
<proteinExistence type="inferred from homology"/>
<gene>
    <name evidence="8" type="ORF">J2I48_25195</name>
</gene>
<dbReference type="RefSeq" id="WP_207338294.1">
    <property type="nucleotide sequence ID" value="NZ_JAFMYU010000030.1"/>
</dbReference>
<comment type="catalytic activity">
    <reaction evidence="6">
        <text>a thymidine in DNA + NAD(+) = an N-(ADP-alpha-D-ribosyl)-thymidine in DNA + nicotinamide + H(+)</text>
        <dbReference type="Rhea" id="RHEA:71651"/>
        <dbReference type="Rhea" id="RHEA-COMP:13556"/>
        <dbReference type="Rhea" id="RHEA-COMP:18051"/>
        <dbReference type="ChEBI" id="CHEBI:15378"/>
        <dbReference type="ChEBI" id="CHEBI:17154"/>
        <dbReference type="ChEBI" id="CHEBI:57540"/>
        <dbReference type="ChEBI" id="CHEBI:137386"/>
        <dbReference type="ChEBI" id="CHEBI:191199"/>
    </reaction>
</comment>
<evidence type="ECO:0000256" key="6">
    <source>
        <dbReference type="PROSITE-ProRule" id="PRU01362"/>
    </source>
</evidence>
<dbReference type="GO" id="GO:0016757">
    <property type="term" value="F:glycosyltransferase activity"/>
    <property type="evidence" value="ECO:0007669"/>
    <property type="project" value="UniProtKB-UniRule"/>
</dbReference>
<feature type="binding site" evidence="6">
    <location>
        <begin position="10"/>
        <end position="12"/>
    </location>
    <ligand>
        <name>NAD(+)</name>
        <dbReference type="ChEBI" id="CHEBI:57540"/>
    </ligand>
</feature>